<reference evidence="1" key="1">
    <citation type="submission" date="2016-07" db="EMBL/GenBank/DDBJ databases">
        <authorList>
            <person name="Bretaudeau A."/>
        </authorList>
    </citation>
    <scope>NUCLEOTIDE SEQUENCE</scope>
    <source>
        <strain evidence="1">Rice</strain>
        <tissue evidence="1">Whole body</tissue>
    </source>
</reference>
<dbReference type="AlphaFoldDB" id="A0A2H1VJE5"/>
<dbReference type="EMBL" id="ODYU01002897">
    <property type="protein sequence ID" value="SOQ40959.1"/>
    <property type="molecule type" value="Genomic_DNA"/>
</dbReference>
<protein>
    <submittedName>
        <fullName evidence="1">SFRICE_007846</fullName>
    </submittedName>
</protein>
<proteinExistence type="predicted"/>
<sequence length="61" mass="7236">MLLLENEKHIRLHGWRDSWETGYRATCCGFDSRTGQLHICVIHKLLFRVWVLCICGIKYKS</sequence>
<name>A0A2H1VJE5_SPOFR</name>
<accession>A0A2H1VJE5</accession>
<gene>
    <name evidence="1" type="ORF">SFRICE_007846</name>
</gene>
<evidence type="ECO:0000313" key="1">
    <source>
        <dbReference type="EMBL" id="SOQ40959.1"/>
    </source>
</evidence>
<organism evidence="1">
    <name type="scientific">Spodoptera frugiperda</name>
    <name type="common">Fall armyworm</name>
    <dbReference type="NCBI Taxonomy" id="7108"/>
    <lineage>
        <taxon>Eukaryota</taxon>
        <taxon>Metazoa</taxon>
        <taxon>Ecdysozoa</taxon>
        <taxon>Arthropoda</taxon>
        <taxon>Hexapoda</taxon>
        <taxon>Insecta</taxon>
        <taxon>Pterygota</taxon>
        <taxon>Neoptera</taxon>
        <taxon>Endopterygota</taxon>
        <taxon>Lepidoptera</taxon>
        <taxon>Glossata</taxon>
        <taxon>Ditrysia</taxon>
        <taxon>Noctuoidea</taxon>
        <taxon>Noctuidae</taxon>
        <taxon>Amphipyrinae</taxon>
        <taxon>Spodoptera</taxon>
    </lineage>
</organism>